<sequence length="252" mass="27871">FGFLEVGTVTPIPQYGNTKPRVFRNFKEDSIINRLGFNNKGVDYLVKKLKSKKFDGVIGVNIGANKSSQGDQRINDYLICLQKVHAYADYITVNISSPNTPNLRELHNKDDLKNLLGSIERKAIDEDIKIPLFLKISPDESNESIDSIIELINDSIFSGVIATNTTIDKTNLQNKKFIDIEGGLSGKPLMTKSTSKLSYIRSQSKDMPLIGVGGVTGKEEYLEKLNAGADLVQIYTGFIIKGPELVSQILSD</sequence>
<evidence type="ECO:0000256" key="12">
    <source>
        <dbReference type="ARBA" id="ARBA00023136"/>
    </source>
</evidence>
<dbReference type="Proteomes" id="UP000315498">
    <property type="component" value="Unassembled WGS sequence"/>
</dbReference>
<evidence type="ECO:0000256" key="13">
    <source>
        <dbReference type="ARBA" id="ARBA00048639"/>
    </source>
</evidence>
<dbReference type="GO" id="GO:0005886">
    <property type="term" value="C:plasma membrane"/>
    <property type="evidence" value="ECO:0007669"/>
    <property type="project" value="TreeGrafter"/>
</dbReference>
<dbReference type="InterPro" id="IPR001295">
    <property type="entry name" value="Dihydroorotate_DH_CS"/>
</dbReference>
<dbReference type="GO" id="GO:0005737">
    <property type="term" value="C:cytoplasm"/>
    <property type="evidence" value="ECO:0007669"/>
    <property type="project" value="InterPro"/>
</dbReference>
<evidence type="ECO:0000256" key="5">
    <source>
        <dbReference type="ARBA" id="ARBA00005359"/>
    </source>
</evidence>
<keyword evidence="11 16" id="KW-0560">Oxidoreductase</keyword>
<gene>
    <name evidence="16" type="ORF">EVA94_00875</name>
</gene>
<evidence type="ECO:0000256" key="1">
    <source>
        <dbReference type="ARBA" id="ARBA00001917"/>
    </source>
</evidence>
<dbReference type="PANTHER" id="PTHR48109">
    <property type="entry name" value="DIHYDROOROTATE DEHYDROGENASE (QUINONE), MITOCHONDRIAL-RELATED"/>
    <property type="match status" value="1"/>
</dbReference>
<accession>A0A520MVY0</accession>
<keyword evidence="12" id="KW-0472">Membrane</keyword>
<reference evidence="16 17" key="1">
    <citation type="submission" date="2019-02" db="EMBL/GenBank/DDBJ databases">
        <title>Prokaryotic population dynamics and viral predation in marine succession experiment using metagenomics: the confinement effect.</title>
        <authorList>
            <person name="Haro-Moreno J.M."/>
            <person name="Rodriguez-Valera F."/>
            <person name="Lopez-Perez M."/>
        </authorList>
    </citation>
    <scope>NUCLEOTIDE SEQUENCE [LARGE SCALE GENOMIC DNA]</scope>
    <source>
        <strain evidence="16">MED-G161</strain>
    </source>
</reference>
<comment type="caution">
    <text evidence="16">The sequence shown here is derived from an EMBL/GenBank/DDBJ whole genome shotgun (WGS) entry which is preliminary data.</text>
</comment>
<comment type="pathway">
    <text evidence="4">Pyrimidine metabolism; UMP biosynthesis via de novo pathway; orotate from (S)-dihydroorotate (quinone route): step 1/1.</text>
</comment>
<evidence type="ECO:0000256" key="14">
    <source>
        <dbReference type="NCBIfam" id="TIGR01036"/>
    </source>
</evidence>
<dbReference type="Pfam" id="PF01180">
    <property type="entry name" value="DHO_dh"/>
    <property type="match status" value="1"/>
</dbReference>
<evidence type="ECO:0000313" key="17">
    <source>
        <dbReference type="Proteomes" id="UP000315498"/>
    </source>
</evidence>
<proteinExistence type="inferred from homology"/>
<dbReference type="GO" id="GO:0044205">
    <property type="term" value="P:'de novo' UMP biosynthetic process"/>
    <property type="evidence" value="ECO:0007669"/>
    <property type="project" value="UniProtKB-UniPathway"/>
</dbReference>
<evidence type="ECO:0000256" key="10">
    <source>
        <dbReference type="ARBA" id="ARBA00022975"/>
    </source>
</evidence>
<name>A0A520MVY0_9GAMM</name>
<dbReference type="EC" id="1.3.5.2" evidence="6 14"/>
<comment type="function">
    <text evidence="2">Catalyzes the conversion of dihydroorotate to orotate with quinone as electron acceptor.</text>
</comment>
<evidence type="ECO:0000256" key="11">
    <source>
        <dbReference type="ARBA" id="ARBA00023002"/>
    </source>
</evidence>
<evidence type="ECO:0000256" key="8">
    <source>
        <dbReference type="ARBA" id="ARBA00022630"/>
    </source>
</evidence>
<dbReference type="PANTHER" id="PTHR48109:SF4">
    <property type="entry name" value="DIHYDROOROTATE DEHYDROGENASE (QUINONE), MITOCHONDRIAL"/>
    <property type="match status" value="1"/>
</dbReference>
<protein>
    <recommendedName>
        <fullName evidence="7 14">Dihydroorotate dehydrogenase (quinone)</fullName>
        <ecNumber evidence="6 14">1.3.5.2</ecNumber>
    </recommendedName>
</protein>
<keyword evidence="9" id="KW-0288">FMN</keyword>
<evidence type="ECO:0000256" key="2">
    <source>
        <dbReference type="ARBA" id="ARBA00003125"/>
    </source>
</evidence>
<dbReference type="InterPro" id="IPR005719">
    <property type="entry name" value="Dihydroorotate_DH_2"/>
</dbReference>
<comment type="cofactor">
    <cofactor evidence="1">
        <name>FMN</name>
        <dbReference type="ChEBI" id="CHEBI:58210"/>
    </cofactor>
</comment>
<dbReference type="EMBL" id="SHBG01000005">
    <property type="protein sequence ID" value="RZO25378.1"/>
    <property type="molecule type" value="Genomic_DNA"/>
</dbReference>
<evidence type="ECO:0000256" key="4">
    <source>
        <dbReference type="ARBA" id="ARBA00005161"/>
    </source>
</evidence>
<feature type="non-terminal residue" evidence="16">
    <location>
        <position position="1"/>
    </location>
</feature>
<evidence type="ECO:0000256" key="7">
    <source>
        <dbReference type="ARBA" id="ARBA00018366"/>
    </source>
</evidence>
<dbReference type="UniPathway" id="UPA00070">
    <property type="reaction ID" value="UER00946"/>
</dbReference>
<feature type="domain" description="Dihydroorotate dehydrogenase catalytic" evidence="15">
    <location>
        <begin position="1"/>
        <end position="250"/>
    </location>
</feature>
<dbReference type="PROSITE" id="PS00911">
    <property type="entry name" value="DHODEHASE_1"/>
    <property type="match status" value="1"/>
</dbReference>
<dbReference type="InterPro" id="IPR005720">
    <property type="entry name" value="Dihydroorotate_DH_cat"/>
</dbReference>
<evidence type="ECO:0000256" key="9">
    <source>
        <dbReference type="ARBA" id="ARBA00022643"/>
    </source>
</evidence>
<dbReference type="InterPro" id="IPR050074">
    <property type="entry name" value="DHO_dehydrogenase"/>
</dbReference>
<dbReference type="GO" id="GO:0106430">
    <property type="term" value="F:dihydroorotate dehydrogenase (quinone) activity"/>
    <property type="evidence" value="ECO:0007669"/>
    <property type="project" value="UniProtKB-EC"/>
</dbReference>
<dbReference type="CDD" id="cd04738">
    <property type="entry name" value="DHOD_2_like"/>
    <property type="match status" value="1"/>
</dbReference>
<organism evidence="16 17">
    <name type="scientific">SAR86 cluster bacterium</name>
    <dbReference type="NCBI Taxonomy" id="2030880"/>
    <lineage>
        <taxon>Bacteria</taxon>
        <taxon>Pseudomonadati</taxon>
        <taxon>Pseudomonadota</taxon>
        <taxon>Gammaproteobacteria</taxon>
        <taxon>SAR86 cluster</taxon>
    </lineage>
</organism>
<dbReference type="NCBIfam" id="TIGR01036">
    <property type="entry name" value="pyrD_sub2"/>
    <property type="match status" value="1"/>
</dbReference>
<comment type="subcellular location">
    <subcellularLocation>
        <location evidence="3">Membrane</location>
    </subcellularLocation>
</comment>
<dbReference type="AlphaFoldDB" id="A0A520MVY0"/>
<evidence type="ECO:0000313" key="16">
    <source>
        <dbReference type="EMBL" id="RZO25378.1"/>
    </source>
</evidence>
<dbReference type="GO" id="GO:0006207">
    <property type="term" value="P:'de novo' pyrimidine nucleobase biosynthetic process"/>
    <property type="evidence" value="ECO:0007669"/>
    <property type="project" value="UniProtKB-UniRule"/>
</dbReference>
<dbReference type="Gene3D" id="3.20.20.70">
    <property type="entry name" value="Aldolase class I"/>
    <property type="match status" value="1"/>
</dbReference>
<dbReference type="SUPFAM" id="SSF51395">
    <property type="entry name" value="FMN-linked oxidoreductases"/>
    <property type="match status" value="1"/>
</dbReference>
<evidence type="ECO:0000256" key="6">
    <source>
        <dbReference type="ARBA" id="ARBA00012791"/>
    </source>
</evidence>
<evidence type="ECO:0000259" key="15">
    <source>
        <dbReference type="Pfam" id="PF01180"/>
    </source>
</evidence>
<comment type="similarity">
    <text evidence="5">Belongs to the dihydroorotate dehydrogenase family. Type 2 subfamily.</text>
</comment>
<dbReference type="InterPro" id="IPR013785">
    <property type="entry name" value="Aldolase_TIM"/>
</dbReference>
<keyword evidence="8" id="KW-0285">Flavoprotein</keyword>
<keyword evidence="10" id="KW-0665">Pyrimidine biosynthesis</keyword>
<comment type="catalytic activity">
    <reaction evidence="13">
        <text>(S)-dihydroorotate + a quinone = orotate + a quinol</text>
        <dbReference type="Rhea" id="RHEA:30187"/>
        <dbReference type="ChEBI" id="CHEBI:24646"/>
        <dbReference type="ChEBI" id="CHEBI:30839"/>
        <dbReference type="ChEBI" id="CHEBI:30864"/>
        <dbReference type="ChEBI" id="CHEBI:132124"/>
        <dbReference type="EC" id="1.3.5.2"/>
    </reaction>
</comment>
<evidence type="ECO:0000256" key="3">
    <source>
        <dbReference type="ARBA" id="ARBA00004370"/>
    </source>
</evidence>
<dbReference type="NCBIfam" id="NF003652">
    <property type="entry name" value="PRK05286.2-5"/>
    <property type="match status" value="1"/>
</dbReference>